<dbReference type="SUPFAM" id="SSF57667">
    <property type="entry name" value="beta-beta-alpha zinc fingers"/>
    <property type="match status" value="1"/>
</dbReference>
<dbReference type="Gene3D" id="3.30.160.60">
    <property type="entry name" value="Classic Zinc Finger"/>
    <property type="match status" value="2"/>
</dbReference>
<feature type="region of interest" description="Disordered" evidence="6">
    <location>
        <begin position="614"/>
        <end position="640"/>
    </location>
</feature>
<evidence type="ECO:0000313" key="9">
    <source>
        <dbReference type="Proteomes" id="UP000002280"/>
    </source>
</evidence>
<evidence type="ECO:0000256" key="5">
    <source>
        <dbReference type="PROSITE-ProRule" id="PRU00042"/>
    </source>
</evidence>
<dbReference type="GeneTree" id="ENSGT00940000171292"/>
<feature type="region of interest" description="Disordered" evidence="6">
    <location>
        <begin position="1136"/>
        <end position="1174"/>
    </location>
</feature>
<feature type="domain" description="C2H2-type" evidence="7">
    <location>
        <begin position="194"/>
        <end position="223"/>
    </location>
</feature>
<feature type="compositionally biased region" description="Polar residues" evidence="6">
    <location>
        <begin position="1537"/>
        <end position="1549"/>
    </location>
</feature>
<dbReference type="PROSITE" id="PS00028">
    <property type="entry name" value="ZINC_FINGER_C2H2_1"/>
    <property type="match status" value="2"/>
</dbReference>
<feature type="compositionally biased region" description="Polar residues" evidence="6">
    <location>
        <begin position="621"/>
        <end position="633"/>
    </location>
</feature>
<dbReference type="InterPro" id="IPR036236">
    <property type="entry name" value="Znf_C2H2_sf"/>
</dbReference>
<feature type="compositionally biased region" description="Basic and acidic residues" evidence="6">
    <location>
        <begin position="959"/>
        <end position="968"/>
    </location>
</feature>
<reference evidence="8" key="2">
    <citation type="submission" date="2025-08" db="UniProtKB">
        <authorList>
            <consortium name="Ensembl"/>
        </authorList>
    </citation>
    <scope>IDENTIFICATION</scope>
</reference>
<dbReference type="SMART" id="SM00355">
    <property type="entry name" value="ZnF_C2H2"/>
    <property type="match status" value="2"/>
</dbReference>
<dbReference type="InParanoid" id="A0A5F8GH92"/>
<dbReference type="PANTHER" id="PTHR47166">
    <property type="entry name" value="ZINC FINGER PROTEIN 831"/>
    <property type="match status" value="1"/>
</dbReference>
<reference evidence="8" key="3">
    <citation type="submission" date="2025-09" db="UniProtKB">
        <authorList>
            <consortium name="Ensembl"/>
        </authorList>
    </citation>
    <scope>IDENTIFICATION</scope>
</reference>
<feature type="region of interest" description="Disordered" evidence="6">
    <location>
        <begin position="703"/>
        <end position="748"/>
    </location>
</feature>
<feature type="compositionally biased region" description="Basic and acidic residues" evidence="6">
    <location>
        <begin position="311"/>
        <end position="321"/>
    </location>
</feature>
<keyword evidence="2" id="KW-0677">Repeat</keyword>
<keyword evidence="4" id="KW-0862">Zinc</keyword>
<sequence>MRPMLNEIIPVPGMCQRMEVSPASCSATPATNQPVQTLCLQASHSKQTSPHLTGPVILQPEQNLPPTVYLKALTIPLYHPVQSGCFQPSHSLVANGGSFSLDGGSLPLILSPLLHSDRTEVTQPRKSQSQTLTVNLVGALPVLSPAASCSSTALGSPGKSRNAGKYLCQHCGRDCLKPSVLEKHIRSHTGERPFPCTTCGIAFKTQSNLYKHRRTQTHINNTRLSSESDSSGLLEEGDRLAETLPQLSKSEQRGEEKEDVGEEYGASETTPSPSTLATGQPGPPALKSFSFKSLETKPNISPSHGPTPGASDKEAPLEHPSRTSPGLLPGGVAQRWKMQEQRSPTASKHSQLQRQQATYSEKHWDSRVSEGKLKKCESTDSGYLSRSDSAEQQMLSSSPLHSLSEHSVESENETPPGLLKGTESPGAKVHPGERATALMLEKKKLEEHISKLISHNKAVVDDTQLDNVRPRKTILSKQGSIDLPMPYTYKDSFHFDIRSHDNIRKKNMTLCSVKSTFTPLEKSKPPFFHSVPTQFSTTVDCVPVTRSNSLPFVEGTRTFQEKAGNPWASCLLKQSPSPGSSHHPHGDSSVPRSVDFPSSHPRALVRQTAIEDLPLGHPSDHQTLPTEHQNSGKKPSGECTSVKCKVAGKKFSQRKLKMFSQEKWQMYGDETFKKIYQKTKTAQSPKKPRETRLGDMRNLGSEVKEASSGEGMAGPRDTRALTCGGISSSPHVTSPPGTNTTEPNATGYQPAPAMALSENLRSFVDCKETSQLMGSSAHPRVNRAGSSPTLSCSITSNVAHHPGSWSPLPASSGRQAVRYQMLRETCAPCPCALPTDDRRSFTPFSQDSSTLVLDQEAILPSDGDEKERNHWAQIVPKLQDCGPGKILPVSEKLPSERKKLKVEELSSKKNWVFLESGGEGRKGLERSPIGTYSDSRTDNAPGGENGLDIRPSECSRNPEGMKRERDGSESGGSPGEPMVSASDSGNVPLEAFPADGLTNRKDPRHSSFGDSAPGGTSKDPEPLEGSHFSLMTASATSELPIPQKDNVFSPKYILQLPQEETPAELSITTSKEQENKPLRSSRKPNDTESLAQPVCLPQTECSVVGIGLQLSGVTSMMTLASSLSPRRAHPGSILPEVASSCESPRHTQPRDGMKGTRMGADTGDTAVSKGQASEETRRAMSCSKQAHEKVSFASVYASSFLIATDIKDEGQLFSHLHSGSTALLVTSTSGRGASSLDTSEQLLQGWELCEASLNGPEHPPKGLEGPPGSLKNASICHSFESFYCHAVPTQHRDSPAWSQISLTSHSGYPQSCGARGSFPSLNAEPRLTWCCLSRSLPLPAEQKEKAHSVYSSLHVCDNNPREEGASSRRDFSFLDMKNTSQAVTYGLTSGSLKTLISSVSWGEQKPKLSRAIGAGRVSGEKVSEPEKKKGVPCRKGKAATNPAGVSNKQKRQLNIKRYKRGHLQGCVHLKASRLRKQRWALRKHHCPPMCGGHEQYKACQPSSPEQAGPSQQGKSSGIISEPSLCCEDGPKNEDNSKSNSGNIFPSISARSFEETDKPHVEDFPLSASECGEPTLQNTTTTSGLPLETHGLATAKAKLFPYDSALSPGMLLTPSQDTLKNVSIDSTSKSYLDPLGPSCLDAKDTFHPPEASPSGSAVTVSLGAKSTQKTLKIHSDEAQASGSATVEPLSQHIPSREPIVVGRPCSPLPEKSSGSRISHLASLDVAGKTQLETPALGPSTGNLHQVTVRPRTYFSTSSYYSCGEKHGSCIEGGDSEKNQITRMITSMESTVAASPAVSSDISGASSKSLKRRSLEGMRKQTRVEYSDTSSDDEDRLVIEL</sequence>
<feature type="region of interest" description="Disordered" evidence="6">
    <location>
        <begin position="570"/>
        <end position="599"/>
    </location>
</feature>
<organism evidence="8 9">
    <name type="scientific">Monodelphis domestica</name>
    <name type="common">Gray short-tailed opossum</name>
    <dbReference type="NCBI Taxonomy" id="13616"/>
    <lineage>
        <taxon>Eukaryota</taxon>
        <taxon>Metazoa</taxon>
        <taxon>Chordata</taxon>
        <taxon>Craniata</taxon>
        <taxon>Vertebrata</taxon>
        <taxon>Euteleostomi</taxon>
        <taxon>Mammalia</taxon>
        <taxon>Metatheria</taxon>
        <taxon>Didelphimorphia</taxon>
        <taxon>Didelphidae</taxon>
        <taxon>Monodelphis</taxon>
    </lineage>
</organism>
<feature type="compositionally biased region" description="Basic and acidic residues" evidence="6">
    <location>
        <begin position="1418"/>
        <end position="1429"/>
    </location>
</feature>
<feature type="compositionally biased region" description="Polar residues" evidence="6">
    <location>
        <begin position="725"/>
        <end position="747"/>
    </location>
</feature>
<name>A0A5F8GH92_MONDO</name>
<feature type="compositionally biased region" description="Polar residues" evidence="6">
    <location>
        <begin position="341"/>
        <end position="359"/>
    </location>
</feature>
<dbReference type="PANTHER" id="PTHR47166:SF1">
    <property type="entry name" value="ZINC FINGER PROTEIN 831"/>
    <property type="match status" value="1"/>
</dbReference>
<dbReference type="FunCoup" id="A0A5F8GH92">
    <property type="interactions" value="197"/>
</dbReference>
<feature type="compositionally biased region" description="Polar residues" evidence="6">
    <location>
        <begin position="290"/>
        <end position="304"/>
    </location>
</feature>
<feature type="compositionally biased region" description="Basic and acidic residues" evidence="6">
    <location>
        <begin position="360"/>
        <end position="378"/>
    </location>
</feature>
<dbReference type="FunFam" id="3.30.160.60:FF:000710">
    <property type="entry name" value="Zinc finger protein 768"/>
    <property type="match status" value="1"/>
</dbReference>
<protein>
    <submittedName>
        <fullName evidence="8">Zinc finger protein 831</fullName>
    </submittedName>
</protein>
<proteinExistence type="predicted"/>
<keyword evidence="1" id="KW-0479">Metal-binding</keyword>
<dbReference type="OMA" id="MSQHQVS"/>
<evidence type="ECO:0000256" key="4">
    <source>
        <dbReference type="ARBA" id="ARBA00022833"/>
    </source>
</evidence>
<feature type="compositionally biased region" description="Basic and acidic residues" evidence="6">
    <location>
        <begin position="1811"/>
        <end position="1824"/>
    </location>
</feature>
<feature type="region of interest" description="Disordered" evidence="6">
    <location>
        <begin position="1792"/>
        <end position="1839"/>
    </location>
</feature>
<evidence type="ECO:0000256" key="3">
    <source>
        <dbReference type="ARBA" id="ARBA00022771"/>
    </source>
</evidence>
<feature type="region of interest" description="Disordered" evidence="6">
    <location>
        <begin position="1495"/>
        <end position="1584"/>
    </location>
</feature>
<dbReference type="Bgee" id="ENSMODG00000047827">
    <property type="expression patterns" value="Expressed in blood and 3 other cell types or tissues"/>
</dbReference>
<feature type="compositionally biased region" description="Basic and acidic residues" evidence="6">
    <location>
        <begin position="1551"/>
        <end position="1562"/>
    </location>
</feature>
<feature type="compositionally biased region" description="Polar residues" evidence="6">
    <location>
        <begin position="1792"/>
        <end position="1806"/>
    </location>
</feature>
<feature type="compositionally biased region" description="Polar residues" evidence="6">
    <location>
        <begin position="379"/>
        <end position="394"/>
    </location>
</feature>
<evidence type="ECO:0000256" key="1">
    <source>
        <dbReference type="ARBA" id="ARBA00022723"/>
    </source>
</evidence>
<evidence type="ECO:0000313" key="8">
    <source>
        <dbReference type="Ensembl" id="ENSMODP00000046839.1"/>
    </source>
</evidence>
<feature type="compositionally biased region" description="Basic and acidic residues" evidence="6">
    <location>
        <begin position="1143"/>
        <end position="1154"/>
    </location>
</feature>
<feature type="compositionally biased region" description="Polar residues" evidence="6">
    <location>
        <begin position="1500"/>
        <end position="1518"/>
    </location>
</feature>
<feature type="region of interest" description="Disordered" evidence="6">
    <location>
        <begin position="1059"/>
        <end position="1090"/>
    </location>
</feature>
<feature type="region of interest" description="Disordered" evidence="6">
    <location>
        <begin position="1412"/>
        <end position="1450"/>
    </location>
</feature>
<reference evidence="8 9" key="1">
    <citation type="journal article" date="2007" name="Nature">
        <title>Genome of the marsupial Monodelphis domestica reveals innovation in non-coding sequences.</title>
        <authorList>
            <person name="Mikkelsen T.S."/>
            <person name="Wakefield M.J."/>
            <person name="Aken B."/>
            <person name="Amemiya C.T."/>
            <person name="Chang J.L."/>
            <person name="Duke S."/>
            <person name="Garber M."/>
            <person name="Gentles A.J."/>
            <person name="Goodstadt L."/>
            <person name="Heger A."/>
            <person name="Jurka J."/>
            <person name="Kamal M."/>
            <person name="Mauceli E."/>
            <person name="Searle S.M."/>
            <person name="Sharpe T."/>
            <person name="Baker M.L."/>
            <person name="Batzer M.A."/>
            <person name="Benos P.V."/>
            <person name="Belov K."/>
            <person name="Clamp M."/>
            <person name="Cook A."/>
            <person name="Cuff J."/>
            <person name="Das R."/>
            <person name="Davidow L."/>
            <person name="Deakin J.E."/>
            <person name="Fazzari M.J."/>
            <person name="Glass J.L."/>
            <person name="Grabherr M."/>
            <person name="Greally J.M."/>
            <person name="Gu W."/>
            <person name="Hore T.A."/>
            <person name="Huttley G.A."/>
            <person name="Kleber M."/>
            <person name="Jirtle R.L."/>
            <person name="Koina E."/>
            <person name="Lee J.T."/>
            <person name="Mahony S."/>
            <person name="Marra M.A."/>
            <person name="Miller R.D."/>
            <person name="Nicholls R.D."/>
            <person name="Oda M."/>
            <person name="Papenfuss A.T."/>
            <person name="Parra Z.E."/>
            <person name="Pollock D.D."/>
            <person name="Ray D.A."/>
            <person name="Schein J.E."/>
            <person name="Speed T.P."/>
            <person name="Thompson K."/>
            <person name="VandeBerg J.L."/>
            <person name="Wade C.M."/>
            <person name="Walker J.A."/>
            <person name="Waters P.D."/>
            <person name="Webber C."/>
            <person name="Weidman J.R."/>
            <person name="Xie X."/>
            <person name="Zody M.C."/>
            <person name="Baldwin J."/>
            <person name="Abdouelleil A."/>
            <person name="Abdulkadir J."/>
            <person name="Abebe A."/>
            <person name="Abera B."/>
            <person name="Abreu J."/>
            <person name="Acer S.C."/>
            <person name="Aftuck L."/>
            <person name="Alexander A."/>
            <person name="An P."/>
            <person name="Anderson E."/>
            <person name="Anderson S."/>
            <person name="Arachi H."/>
            <person name="Azer M."/>
            <person name="Bachantsang P."/>
            <person name="Barry A."/>
            <person name="Bayul T."/>
            <person name="Berlin A."/>
            <person name="Bessette D."/>
            <person name="Bloom T."/>
            <person name="Bloom T."/>
            <person name="Boguslavskiy L."/>
            <person name="Bonnet C."/>
            <person name="Boukhgalter B."/>
            <person name="Bourzgui I."/>
            <person name="Brown A."/>
            <person name="Cahill P."/>
            <person name="Channer S."/>
            <person name="Cheshatsang Y."/>
            <person name="Chuda L."/>
            <person name="Citroen M."/>
            <person name="Collymore A."/>
            <person name="Cooke P."/>
            <person name="Costello M."/>
            <person name="D'Aco K."/>
            <person name="Daza R."/>
            <person name="De Haan G."/>
            <person name="DeGray S."/>
            <person name="DeMaso C."/>
            <person name="Dhargay N."/>
            <person name="Dooley K."/>
            <person name="Dooley E."/>
            <person name="Doricent M."/>
            <person name="Dorje P."/>
            <person name="Dorjee K."/>
            <person name="Dupes A."/>
            <person name="Elong R."/>
            <person name="Falk J."/>
            <person name="Farina A."/>
            <person name="Faro S."/>
            <person name="Ferguson D."/>
            <person name="Fisher S."/>
            <person name="Foley C.D."/>
            <person name="Franke A."/>
            <person name="Friedrich D."/>
            <person name="Gadbois L."/>
            <person name="Gearin G."/>
            <person name="Gearin C.R."/>
            <person name="Giannoukos G."/>
            <person name="Goode T."/>
            <person name="Graham J."/>
            <person name="Grandbois E."/>
            <person name="Grewal S."/>
            <person name="Gyaltsen K."/>
            <person name="Hafez N."/>
            <person name="Hagos B."/>
            <person name="Hall J."/>
            <person name="Henson C."/>
            <person name="Hollinger A."/>
            <person name="Honan T."/>
            <person name="Huard M.D."/>
            <person name="Hughes L."/>
            <person name="Hurhula B."/>
            <person name="Husby M.E."/>
            <person name="Kamat A."/>
            <person name="Kanga B."/>
            <person name="Kashin S."/>
            <person name="Khazanovich D."/>
            <person name="Kisner P."/>
            <person name="Lance K."/>
            <person name="Lara M."/>
            <person name="Lee W."/>
            <person name="Lennon N."/>
            <person name="Letendre F."/>
            <person name="LeVine R."/>
            <person name="Lipovsky A."/>
            <person name="Liu X."/>
            <person name="Liu J."/>
            <person name="Liu S."/>
            <person name="Lokyitsang T."/>
            <person name="Lokyitsang Y."/>
            <person name="Lubonja R."/>
            <person name="Lui A."/>
            <person name="MacDonald P."/>
            <person name="Magnisalis V."/>
            <person name="Maru K."/>
            <person name="Matthews C."/>
            <person name="McCusker W."/>
            <person name="McDonough S."/>
            <person name="Mehta T."/>
            <person name="Meldrim J."/>
            <person name="Meneus L."/>
            <person name="Mihai O."/>
            <person name="Mihalev A."/>
            <person name="Mihova T."/>
            <person name="Mittelman R."/>
            <person name="Mlenga V."/>
            <person name="Montmayeur A."/>
            <person name="Mulrain L."/>
            <person name="Navidi A."/>
            <person name="Naylor J."/>
            <person name="Negash T."/>
            <person name="Nguyen T."/>
            <person name="Nguyen N."/>
            <person name="Nicol R."/>
            <person name="Norbu C."/>
            <person name="Norbu N."/>
            <person name="Novod N."/>
            <person name="O'Neill B."/>
            <person name="Osman S."/>
            <person name="Markiewicz E."/>
            <person name="Oyono O.L."/>
            <person name="Patti C."/>
            <person name="Phunkhang P."/>
            <person name="Pierre F."/>
            <person name="Priest M."/>
            <person name="Raghuraman S."/>
            <person name="Rege F."/>
            <person name="Reyes R."/>
            <person name="Rise C."/>
            <person name="Rogov P."/>
            <person name="Ross K."/>
            <person name="Ryan E."/>
            <person name="Settipalli S."/>
            <person name="Shea T."/>
            <person name="Sherpa N."/>
            <person name="Shi L."/>
            <person name="Shih D."/>
            <person name="Sparrow T."/>
            <person name="Spaulding J."/>
            <person name="Stalker J."/>
            <person name="Stange-Thomann N."/>
            <person name="Stavropoulos S."/>
            <person name="Stone C."/>
            <person name="Strader C."/>
            <person name="Tesfaye S."/>
            <person name="Thomson T."/>
            <person name="Thoulutsang Y."/>
            <person name="Thoulutsang D."/>
            <person name="Topham K."/>
            <person name="Topping I."/>
            <person name="Tsamla T."/>
            <person name="Vassiliev H."/>
            <person name="Vo A."/>
            <person name="Wangchuk T."/>
            <person name="Wangdi T."/>
            <person name="Weiand M."/>
            <person name="Wilkinson J."/>
            <person name="Wilson A."/>
            <person name="Yadav S."/>
            <person name="Young G."/>
            <person name="Yu Q."/>
            <person name="Zembek L."/>
            <person name="Zhong D."/>
            <person name="Zimmer A."/>
            <person name="Zwirko Z."/>
            <person name="Jaffe D.B."/>
            <person name="Alvarez P."/>
            <person name="Brockman W."/>
            <person name="Butler J."/>
            <person name="Chin C."/>
            <person name="Gnerre S."/>
            <person name="MacCallum I."/>
            <person name="Graves J.A."/>
            <person name="Ponting C.P."/>
            <person name="Breen M."/>
            <person name="Samollow P.B."/>
            <person name="Lander E.S."/>
            <person name="Lindblad-Toh K."/>
        </authorList>
    </citation>
    <scope>NUCLEOTIDE SEQUENCE [LARGE SCALE GENOMIC DNA]</scope>
</reference>
<evidence type="ECO:0000259" key="7">
    <source>
        <dbReference type="PROSITE" id="PS50157"/>
    </source>
</evidence>
<dbReference type="Ensembl" id="ENSMODT00000065419.1">
    <property type="protein sequence ID" value="ENSMODP00000046839.1"/>
    <property type="gene ID" value="ENSMODG00000047827.1"/>
</dbReference>
<feature type="region of interest" description="Disordered" evidence="6">
    <location>
        <begin position="918"/>
        <end position="1026"/>
    </location>
</feature>
<dbReference type="InterPro" id="IPR013087">
    <property type="entry name" value="Znf_C2H2_type"/>
</dbReference>
<dbReference type="STRING" id="13616.ENSMODP00000046839"/>
<evidence type="ECO:0000256" key="6">
    <source>
        <dbReference type="SAM" id="MobiDB-lite"/>
    </source>
</evidence>
<feature type="compositionally biased region" description="Polar residues" evidence="6">
    <location>
        <begin position="267"/>
        <end position="278"/>
    </location>
</feature>
<accession>A0A5F8GH92</accession>
<dbReference type="Proteomes" id="UP000002280">
    <property type="component" value="Chromosome 1"/>
</dbReference>
<feature type="compositionally biased region" description="Polar residues" evidence="6">
    <location>
        <begin position="1574"/>
        <end position="1583"/>
    </location>
</feature>
<keyword evidence="9" id="KW-1185">Reference proteome</keyword>
<evidence type="ECO:0000256" key="2">
    <source>
        <dbReference type="ARBA" id="ARBA00022737"/>
    </source>
</evidence>
<dbReference type="PROSITE" id="PS50157">
    <property type="entry name" value="ZINC_FINGER_C2H2_2"/>
    <property type="match status" value="2"/>
</dbReference>
<keyword evidence="3 5" id="KW-0863">Zinc-finger</keyword>
<feature type="domain" description="C2H2-type" evidence="7">
    <location>
        <begin position="166"/>
        <end position="193"/>
    </location>
</feature>
<feature type="compositionally biased region" description="Basic and acidic residues" evidence="6">
    <location>
        <begin position="998"/>
        <end position="1007"/>
    </location>
</feature>
<feature type="region of interest" description="Disordered" evidence="6">
    <location>
        <begin position="243"/>
        <end position="430"/>
    </location>
</feature>
<dbReference type="GO" id="GO:0008270">
    <property type="term" value="F:zinc ion binding"/>
    <property type="evidence" value="ECO:0007669"/>
    <property type="project" value="UniProtKB-KW"/>
</dbReference>